<feature type="transmembrane region" description="Helical" evidence="5">
    <location>
        <begin position="34"/>
        <end position="56"/>
    </location>
</feature>
<dbReference type="PANTHER" id="PTHR45792">
    <property type="entry name" value="DIACYLGLYCEROL LIPASE HOMOLOG-RELATED"/>
    <property type="match status" value="1"/>
</dbReference>
<accession>D7GYM1</accession>
<evidence type="ECO:0000256" key="2">
    <source>
        <dbReference type="ARBA" id="ARBA00022963"/>
    </source>
</evidence>
<evidence type="ECO:0000256" key="5">
    <source>
        <dbReference type="SAM" id="Phobius"/>
    </source>
</evidence>
<evidence type="ECO:0000256" key="4">
    <source>
        <dbReference type="SAM" id="MobiDB-lite"/>
    </source>
</evidence>
<evidence type="ECO:0000313" key="6">
    <source>
        <dbReference type="EMBL" id="EFA13464.1"/>
    </source>
</evidence>
<keyword evidence="1" id="KW-0378">Hydrolase</keyword>
<dbReference type="EMBL" id="KQ972931">
    <property type="protein sequence ID" value="EFA13464.1"/>
    <property type="molecule type" value="Genomic_DNA"/>
</dbReference>
<feature type="region of interest" description="Disordered" evidence="4">
    <location>
        <begin position="75"/>
        <end position="94"/>
    </location>
</feature>
<proteinExistence type="predicted"/>
<keyword evidence="5" id="KW-0472">Membrane</keyword>
<feature type="compositionally biased region" description="Polar residues" evidence="4">
    <location>
        <begin position="84"/>
        <end position="94"/>
    </location>
</feature>
<keyword evidence="2" id="KW-0442">Lipid degradation</keyword>
<evidence type="ECO:0000256" key="1">
    <source>
        <dbReference type="ARBA" id="ARBA00022801"/>
    </source>
</evidence>
<organism evidence="6 7">
    <name type="scientific">Tribolium castaneum</name>
    <name type="common">Red flour beetle</name>
    <dbReference type="NCBI Taxonomy" id="7070"/>
    <lineage>
        <taxon>Eukaryota</taxon>
        <taxon>Metazoa</taxon>
        <taxon>Ecdysozoa</taxon>
        <taxon>Arthropoda</taxon>
        <taxon>Hexapoda</taxon>
        <taxon>Insecta</taxon>
        <taxon>Pterygota</taxon>
        <taxon>Neoptera</taxon>
        <taxon>Endopterygota</taxon>
        <taxon>Coleoptera</taxon>
        <taxon>Polyphaga</taxon>
        <taxon>Cucujiformia</taxon>
        <taxon>Tenebrionidae</taxon>
        <taxon>Tenebrionidae incertae sedis</taxon>
        <taxon>Tribolium</taxon>
    </lineage>
</organism>
<dbReference type="InterPro" id="IPR052214">
    <property type="entry name" value="DAG_Lipase-Related"/>
</dbReference>
<sequence length="94" mass="11128">MIIEGGWLSAGVAWFVRNYFTCKTINPMNPKETVLGMVVCNWCILFSVLITVWCTYEAAGRSWVKMKQYQRSMRESESKFQYKRSGSTRNWRQR</sequence>
<dbReference type="eggNOG" id="KOG2088">
    <property type="taxonomic scope" value="Eukaryota"/>
</dbReference>
<dbReference type="GO" id="GO:0016787">
    <property type="term" value="F:hydrolase activity"/>
    <property type="evidence" value="ECO:0007669"/>
    <property type="project" value="UniProtKB-KW"/>
</dbReference>
<dbReference type="PhylomeDB" id="D7GYM1"/>
<dbReference type="Proteomes" id="UP000007266">
    <property type="component" value="Unassembled WGS sequence"/>
</dbReference>
<protein>
    <submittedName>
        <fullName evidence="6">Sn1-specific diacylglycerol lipase alpha-like Protein</fullName>
    </submittedName>
</protein>
<dbReference type="HOGENOM" id="CLU_2389062_0_0_1"/>
<gene>
    <name evidence="6" type="primary">AUGUSTUS-3.0.2_05115</name>
    <name evidence="6" type="ORF">TcasGA2_TC005115</name>
</gene>
<keyword evidence="3" id="KW-0443">Lipid metabolism</keyword>
<keyword evidence="5" id="KW-1133">Transmembrane helix</keyword>
<name>D7GYM1_TRICA</name>
<evidence type="ECO:0000256" key="3">
    <source>
        <dbReference type="ARBA" id="ARBA00023098"/>
    </source>
</evidence>
<keyword evidence="5" id="KW-0812">Transmembrane</keyword>
<reference evidence="6 7" key="1">
    <citation type="journal article" date="2008" name="Nature">
        <title>The genome of the model beetle and pest Tribolium castaneum.</title>
        <authorList>
            <consortium name="Tribolium Genome Sequencing Consortium"/>
            <person name="Richards S."/>
            <person name="Gibbs R.A."/>
            <person name="Weinstock G.M."/>
            <person name="Brown S.J."/>
            <person name="Denell R."/>
            <person name="Beeman R.W."/>
            <person name="Gibbs R."/>
            <person name="Beeman R.W."/>
            <person name="Brown S.J."/>
            <person name="Bucher G."/>
            <person name="Friedrich M."/>
            <person name="Grimmelikhuijzen C.J."/>
            <person name="Klingler M."/>
            <person name="Lorenzen M."/>
            <person name="Richards S."/>
            <person name="Roth S."/>
            <person name="Schroder R."/>
            <person name="Tautz D."/>
            <person name="Zdobnov E.M."/>
            <person name="Muzny D."/>
            <person name="Gibbs R.A."/>
            <person name="Weinstock G.M."/>
            <person name="Attaway T."/>
            <person name="Bell S."/>
            <person name="Buhay C.J."/>
            <person name="Chandrabose M.N."/>
            <person name="Chavez D."/>
            <person name="Clerk-Blankenburg K.P."/>
            <person name="Cree A."/>
            <person name="Dao M."/>
            <person name="Davis C."/>
            <person name="Chacko J."/>
            <person name="Dinh H."/>
            <person name="Dugan-Rocha S."/>
            <person name="Fowler G."/>
            <person name="Garner T.T."/>
            <person name="Garnes J."/>
            <person name="Gnirke A."/>
            <person name="Hawes A."/>
            <person name="Hernandez J."/>
            <person name="Hines S."/>
            <person name="Holder M."/>
            <person name="Hume J."/>
            <person name="Jhangiani S.N."/>
            <person name="Joshi V."/>
            <person name="Khan Z.M."/>
            <person name="Jackson L."/>
            <person name="Kovar C."/>
            <person name="Kowis A."/>
            <person name="Lee S."/>
            <person name="Lewis L.R."/>
            <person name="Margolis J."/>
            <person name="Morgan M."/>
            <person name="Nazareth L.V."/>
            <person name="Nguyen N."/>
            <person name="Okwuonu G."/>
            <person name="Parker D."/>
            <person name="Richards S."/>
            <person name="Ruiz S.J."/>
            <person name="Santibanez J."/>
            <person name="Savard J."/>
            <person name="Scherer S.E."/>
            <person name="Schneider B."/>
            <person name="Sodergren E."/>
            <person name="Tautz D."/>
            <person name="Vattahil S."/>
            <person name="Villasana D."/>
            <person name="White C.S."/>
            <person name="Wright R."/>
            <person name="Park Y."/>
            <person name="Beeman R.W."/>
            <person name="Lord J."/>
            <person name="Oppert B."/>
            <person name="Lorenzen M."/>
            <person name="Brown S."/>
            <person name="Wang L."/>
            <person name="Savard J."/>
            <person name="Tautz D."/>
            <person name="Richards S."/>
            <person name="Weinstock G."/>
            <person name="Gibbs R.A."/>
            <person name="Liu Y."/>
            <person name="Worley K."/>
            <person name="Weinstock G."/>
            <person name="Elsik C.G."/>
            <person name="Reese J.T."/>
            <person name="Elhaik E."/>
            <person name="Landan G."/>
            <person name="Graur D."/>
            <person name="Arensburger P."/>
            <person name="Atkinson P."/>
            <person name="Beeman R.W."/>
            <person name="Beidler J."/>
            <person name="Brown S.J."/>
            <person name="Demuth J.P."/>
            <person name="Drury D.W."/>
            <person name="Du Y.Z."/>
            <person name="Fujiwara H."/>
            <person name="Lorenzen M."/>
            <person name="Maselli V."/>
            <person name="Osanai M."/>
            <person name="Park Y."/>
            <person name="Robertson H.M."/>
            <person name="Tu Z."/>
            <person name="Wang J.J."/>
            <person name="Wang S."/>
            <person name="Richards S."/>
            <person name="Song H."/>
            <person name="Zhang L."/>
            <person name="Sodergren E."/>
            <person name="Werner D."/>
            <person name="Stanke M."/>
            <person name="Morgenstern B."/>
            <person name="Solovyev V."/>
            <person name="Kosarev P."/>
            <person name="Brown G."/>
            <person name="Chen H.C."/>
            <person name="Ermolaeva O."/>
            <person name="Hlavina W."/>
            <person name="Kapustin Y."/>
            <person name="Kiryutin B."/>
            <person name="Kitts P."/>
            <person name="Maglott D."/>
            <person name="Pruitt K."/>
            <person name="Sapojnikov V."/>
            <person name="Souvorov A."/>
            <person name="Mackey A.J."/>
            <person name="Waterhouse R.M."/>
            <person name="Wyder S."/>
            <person name="Zdobnov E.M."/>
            <person name="Zdobnov E.M."/>
            <person name="Wyder S."/>
            <person name="Kriventseva E.V."/>
            <person name="Kadowaki T."/>
            <person name="Bork P."/>
            <person name="Aranda M."/>
            <person name="Bao R."/>
            <person name="Beermann A."/>
            <person name="Berns N."/>
            <person name="Bolognesi R."/>
            <person name="Bonneton F."/>
            <person name="Bopp D."/>
            <person name="Brown S.J."/>
            <person name="Bucher G."/>
            <person name="Butts T."/>
            <person name="Chaumot A."/>
            <person name="Denell R.E."/>
            <person name="Ferrier D.E."/>
            <person name="Friedrich M."/>
            <person name="Gordon C.M."/>
            <person name="Jindra M."/>
            <person name="Klingler M."/>
            <person name="Lan Q."/>
            <person name="Lattorff H.M."/>
            <person name="Laudet V."/>
            <person name="von Levetsow C."/>
            <person name="Liu Z."/>
            <person name="Lutz R."/>
            <person name="Lynch J.A."/>
            <person name="da Fonseca R.N."/>
            <person name="Posnien N."/>
            <person name="Reuter R."/>
            <person name="Roth S."/>
            <person name="Savard J."/>
            <person name="Schinko J.B."/>
            <person name="Schmitt C."/>
            <person name="Schoppmeier M."/>
            <person name="Schroder R."/>
            <person name="Shippy T.D."/>
            <person name="Simonnet F."/>
            <person name="Marques-Souza H."/>
            <person name="Tautz D."/>
            <person name="Tomoyasu Y."/>
            <person name="Trauner J."/>
            <person name="Van der Zee M."/>
            <person name="Vervoort M."/>
            <person name="Wittkopp N."/>
            <person name="Wimmer E.A."/>
            <person name="Yang X."/>
            <person name="Jones A.K."/>
            <person name="Sattelle D.B."/>
            <person name="Ebert P.R."/>
            <person name="Nelson D."/>
            <person name="Scott J.G."/>
            <person name="Beeman R.W."/>
            <person name="Muthukrishnan S."/>
            <person name="Kramer K.J."/>
            <person name="Arakane Y."/>
            <person name="Beeman R.W."/>
            <person name="Zhu Q."/>
            <person name="Hogenkamp D."/>
            <person name="Dixit R."/>
            <person name="Oppert B."/>
            <person name="Jiang H."/>
            <person name="Zou Z."/>
            <person name="Marshall J."/>
            <person name="Elpidina E."/>
            <person name="Vinokurov K."/>
            <person name="Oppert C."/>
            <person name="Zou Z."/>
            <person name="Evans J."/>
            <person name="Lu Z."/>
            <person name="Zhao P."/>
            <person name="Sumathipala N."/>
            <person name="Altincicek B."/>
            <person name="Vilcinskas A."/>
            <person name="Williams M."/>
            <person name="Hultmark D."/>
            <person name="Hetru C."/>
            <person name="Jiang H."/>
            <person name="Grimmelikhuijzen C.J."/>
            <person name="Hauser F."/>
            <person name="Cazzamali G."/>
            <person name="Williamson M."/>
            <person name="Park Y."/>
            <person name="Li B."/>
            <person name="Tanaka Y."/>
            <person name="Predel R."/>
            <person name="Neupert S."/>
            <person name="Schachtner J."/>
            <person name="Verleyen P."/>
            <person name="Raible F."/>
            <person name="Bork P."/>
            <person name="Friedrich M."/>
            <person name="Walden K.K."/>
            <person name="Robertson H.M."/>
            <person name="Angeli S."/>
            <person name="Foret S."/>
            <person name="Bucher G."/>
            <person name="Schuetz S."/>
            <person name="Maleszka R."/>
            <person name="Wimmer E.A."/>
            <person name="Beeman R.W."/>
            <person name="Lorenzen M."/>
            <person name="Tomoyasu Y."/>
            <person name="Miller S.C."/>
            <person name="Grossmann D."/>
            <person name="Bucher G."/>
        </authorList>
    </citation>
    <scope>NUCLEOTIDE SEQUENCE [LARGE SCALE GENOMIC DNA]</scope>
    <source>
        <strain evidence="6 7">Georgia GA2</strain>
    </source>
</reference>
<dbReference type="AlphaFoldDB" id="D7GYM1"/>
<keyword evidence="7" id="KW-1185">Reference proteome</keyword>
<reference evidence="6 7" key="2">
    <citation type="journal article" date="2010" name="Nucleic Acids Res.">
        <title>BeetleBase in 2010: revisions to provide comprehensive genomic information for Tribolium castaneum.</title>
        <authorList>
            <person name="Kim H.S."/>
            <person name="Murphy T."/>
            <person name="Xia J."/>
            <person name="Caragea D."/>
            <person name="Park Y."/>
            <person name="Beeman R.W."/>
            <person name="Lorenzen M.D."/>
            <person name="Butcher S."/>
            <person name="Manak J.R."/>
            <person name="Brown S.J."/>
        </authorList>
    </citation>
    <scope>NUCLEOTIDE SEQUENCE [LARGE SCALE GENOMIC DNA]</scope>
    <source>
        <strain evidence="6 7">Georgia GA2</strain>
    </source>
</reference>
<dbReference type="InParanoid" id="D7GYM1"/>
<dbReference type="GO" id="GO:0016042">
    <property type="term" value="P:lipid catabolic process"/>
    <property type="evidence" value="ECO:0007669"/>
    <property type="project" value="UniProtKB-KW"/>
</dbReference>
<dbReference type="PANTHER" id="PTHR45792:SF8">
    <property type="entry name" value="DIACYLGLYCEROL LIPASE-ALPHA"/>
    <property type="match status" value="1"/>
</dbReference>
<dbReference type="STRING" id="7070.D7GYM1"/>
<dbReference type="OMA" id="TCKTINP"/>
<evidence type="ECO:0000313" key="7">
    <source>
        <dbReference type="Proteomes" id="UP000007266"/>
    </source>
</evidence>